<dbReference type="EMBL" id="JAWDJR010000019">
    <property type="protein sequence ID" value="KAK9957537.1"/>
    <property type="molecule type" value="Genomic_DNA"/>
</dbReference>
<sequence>MGIAETPPAHMPTAAEGSVCRQAGSPCALTGKETVPLYSHCVPATLFLKEVKLPKGEMRK</sequence>
<comment type="caution">
    <text evidence="1">The sequence shown here is derived from an EMBL/GenBank/DDBJ whole genome shotgun (WGS) entry which is preliminary data.</text>
</comment>
<gene>
    <name evidence="1" type="ORF">ABG768_011779</name>
</gene>
<feature type="non-terminal residue" evidence="1">
    <location>
        <position position="60"/>
    </location>
</feature>
<organism evidence="1 2">
    <name type="scientific">Culter alburnus</name>
    <name type="common">Topmouth culter</name>
    <dbReference type="NCBI Taxonomy" id="194366"/>
    <lineage>
        <taxon>Eukaryota</taxon>
        <taxon>Metazoa</taxon>
        <taxon>Chordata</taxon>
        <taxon>Craniata</taxon>
        <taxon>Vertebrata</taxon>
        <taxon>Euteleostomi</taxon>
        <taxon>Actinopterygii</taxon>
        <taxon>Neopterygii</taxon>
        <taxon>Teleostei</taxon>
        <taxon>Ostariophysi</taxon>
        <taxon>Cypriniformes</taxon>
        <taxon>Xenocyprididae</taxon>
        <taxon>Xenocypridinae</taxon>
        <taxon>Culter</taxon>
    </lineage>
</organism>
<proteinExistence type="predicted"/>
<keyword evidence="2" id="KW-1185">Reference proteome</keyword>
<accession>A0AAW1Z9M4</accession>
<name>A0AAW1Z9M4_CULAL</name>
<evidence type="ECO:0000313" key="1">
    <source>
        <dbReference type="EMBL" id="KAK9957537.1"/>
    </source>
</evidence>
<evidence type="ECO:0000313" key="2">
    <source>
        <dbReference type="Proteomes" id="UP001479290"/>
    </source>
</evidence>
<reference evidence="1 2" key="1">
    <citation type="submission" date="2024-05" db="EMBL/GenBank/DDBJ databases">
        <title>A high-quality chromosomal-level genome assembly of Topmouth culter (Culter alburnus).</title>
        <authorList>
            <person name="Zhao H."/>
        </authorList>
    </citation>
    <scope>NUCLEOTIDE SEQUENCE [LARGE SCALE GENOMIC DNA]</scope>
    <source>
        <strain evidence="1">CATC2023</strain>
        <tissue evidence="1">Muscle</tissue>
    </source>
</reference>
<dbReference type="Proteomes" id="UP001479290">
    <property type="component" value="Unassembled WGS sequence"/>
</dbReference>
<protein>
    <submittedName>
        <fullName evidence="1">Uncharacterized protein</fullName>
    </submittedName>
</protein>
<dbReference type="AlphaFoldDB" id="A0AAW1Z9M4"/>